<dbReference type="EMBL" id="KV892023">
    <property type="protein sequence ID" value="OON21703.1"/>
    <property type="molecule type" value="Genomic_DNA"/>
</dbReference>
<comment type="similarity">
    <text evidence="4">Belongs to the CEP19 family.</text>
</comment>
<reference evidence="11 12" key="1">
    <citation type="submission" date="2015-03" db="EMBL/GenBank/DDBJ databases">
        <title>Draft genome of the nematode, Opisthorchis viverrini.</title>
        <authorList>
            <person name="Mitreva M."/>
        </authorList>
    </citation>
    <scope>NUCLEOTIDE SEQUENCE [LARGE SCALE GENOMIC DNA]</scope>
    <source>
        <strain evidence="11">Khon Kaen</strain>
    </source>
</reference>
<evidence type="ECO:0000256" key="8">
    <source>
        <dbReference type="ARBA" id="ARBA00023069"/>
    </source>
</evidence>
<evidence type="ECO:0000313" key="12">
    <source>
        <dbReference type="Proteomes" id="UP000243686"/>
    </source>
</evidence>
<accession>A0A1S8X5G2</accession>
<dbReference type="GO" id="GO:0097712">
    <property type="term" value="P:vesicle targeting, trans-Golgi to periciliary membrane compartment"/>
    <property type="evidence" value="ECO:0007669"/>
    <property type="project" value="TreeGrafter"/>
</dbReference>
<dbReference type="PANTHER" id="PTHR31539:SF1">
    <property type="entry name" value="CENTROSOMAL PROTEIN OF 19 KDA"/>
    <property type="match status" value="1"/>
</dbReference>
<evidence type="ECO:0000256" key="4">
    <source>
        <dbReference type="ARBA" id="ARBA00009371"/>
    </source>
</evidence>
<keyword evidence="8" id="KW-0969">Cilium</keyword>
<evidence type="ECO:0000313" key="11">
    <source>
        <dbReference type="EMBL" id="OON21703.1"/>
    </source>
</evidence>
<name>A0A1S8X5G2_OPIVI</name>
<gene>
    <name evidence="11" type="ORF">X801_02399</name>
</gene>
<dbReference type="GO" id="GO:0005814">
    <property type="term" value="C:centriole"/>
    <property type="evidence" value="ECO:0007669"/>
    <property type="project" value="UniProtKB-SubCell"/>
</dbReference>
<keyword evidence="6" id="KW-0963">Cytoplasm</keyword>
<keyword evidence="9" id="KW-0206">Cytoskeleton</keyword>
<evidence type="ECO:0000256" key="10">
    <source>
        <dbReference type="ARBA" id="ARBA00023273"/>
    </source>
</evidence>
<dbReference type="PANTHER" id="PTHR31539">
    <property type="entry name" value="CENTROSOMAL PROTEIN OF 19K CEP19"/>
    <property type="match status" value="1"/>
</dbReference>
<dbReference type="InterPro" id="IPR029412">
    <property type="entry name" value="CEP19"/>
</dbReference>
<evidence type="ECO:0000256" key="2">
    <source>
        <dbReference type="ARBA" id="ARBA00004120"/>
    </source>
</evidence>
<dbReference type="GO" id="GO:0000922">
    <property type="term" value="C:spindle pole"/>
    <property type="evidence" value="ECO:0007669"/>
    <property type="project" value="TreeGrafter"/>
</dbReference>
<keyword evidence="10" id="KW-0966">Cell projection</keyword>
<dbReference type="Proteomes" id="UP000243686">
    <property type="component" value="Unassembled WGS sequence"/>
</dbReference>
<dbReference type="GO" id="GO:0005813">
    <property type="term" value="C:centrosome"/>
    <property type="evidence" value="ECO:0007669"/>
    <property type="project" value="TreeGrafter"/>
</dbReference>
<evidence type="ECO:0000256" key="6">
    <source>
        <dbReference type="ARBA" id="ARBA00022490"/>
    </source>
</evidence>
<keyword evidence="7" id="KW-0970">Cilium biogenesis/degradation</keyword>
<comment type="subcellular location">
    <subcellularLocation>
        <location evidence="2">Cytoplasm</location>
        <location evidence="2">Cytoskeleton</location>
        <location evidence="2">Cilium basal body</location>
    </subcellularLocation>
    <subcellularLocation>
        <location evidence="1">Cytoplasm</location>
        <location evidence="1">Cytoskeleton</location>
        <location evidence="1">Microtubule organizing center</location>
        <location evidence="1">Centrosome</location>
        <location evidence="1">Centriole</location>
    </subcellularLocation>
    <subcellularLocation>
        <location evidence="3">Cytoplasm</location>
        <location evidence="3">Cytoskeleton</location>
        <location evidence="3">Spindle</location>
    </subcellularLocation>
</comment>
<organism evidence="11 12">
    <name type="scientific">Opisthorchis viverrini</name>
    <name type="common">Southeast Asian liver fluke</name>
    <dbReference type="NCBI Taxonomy" id="6198"/>
    <lineage>
        <taxon>Eukaryota</taxon>
        <taxon>Metazoa</taxon>
        <taxon>Spiralia</taxon>
        <taxon>Lophotrochozoa</taxon>
        <taxon>Platyhelminthes</taxon>
        <taxon>Trematoda</taxon>
        <taxon>Digenea</taxon>
        <taxon>Opisthorchiida</taxon>
        <taxon>Opisthorchiata</taxon>
        <taxon>Opisthorchiidae</taxon>
        <taxon>Opisthorchis</taxon>
    </lineage>
</organism>
<keyword evidence="12" id="KW-1185">Reference proteome</keyword>
<dbReference type="GO" id="GO:0034454">
    <property type="term" value="P:microtubule anchoring at centrosome"/>
    <property type="evidence" value="ECO:0007669"/>
    <property type="project" value="TreeGrafter"/>
</dbReference>
<dbReference type="Pfam" id="PF14933">
    <property type="entry name" value="CEP19"/>
    <property type="match status" value="1"/>
</dbReference>
<protein>
    <recommendedName>
        <fullName evidence="5">Centrosomal protein of 19 kDa</fullName>
    </recommendedName>
</protein>
<evidence type="ECO:0000256" key="7">
    <source>
        <dbReference type="ARBA" id="ARBA00022794"/>
    </source>
</evidence>
<evidence type="ECO:0000256" key="5">
    <source>
        <dbReference type="ARBA" id="ARBA00022015"/>
    </source>
</evidence>
<evidence type="ECO:0000256" key="9">
    <source>
        <dbReference type="ARBA" id="ARBA00023212"/>
    </source>
</evidence>
<evidence type="ECO:0000256" key="1">
    <source>
        <dbReference type="ARBA" id="ARBA00004114"/>
    </source>
</evidence>
<dbReference type="GO" id="GO:0036064">
    <property type="term" value="C:ciliary basal body"/>
    <property type="evidence" value="ECO:0007669"/>
    <property type="project" value="TreeGrafter"/>
</dbReference>
<evidence type="ECO:0000256" key="3">
    <source>
        <dbReference type="ARBA" id="ARBA00004186"/>
    </source>
</evidence>
<dbReference type="AlphaFoldDB" id="A0A1S8X5G2"/>
<sequence>MDMHGAEVRRCGIRRDPPALVVVYHLGLKTRKRTIKLADVRDKSVVDLFNELMRDPSTKNLLQNVPKAQLMRLLTILRDLIHNVPLHESIKRCDEEDVISSGEDLNTVHPDLLERKKAIMDELFEQNRIDPTHPEFEYDKEVDFPQDKVETCLWDSDECEL</sequence>
<proteinExistence type="inferred from homology"/>